<protein>
    <recommendedName>
        <fullName evidence="6">Protein NDR1-like</fullName>
    </recommendedName>
</protein>
<comment type="subcellular location">
    <subcellularLocation>
        <location evidence="1">Membrane</location>
    </subcellularLocation>
</comment>
<keyword evidence="2 3" id="KW-0472">Membrane</keyword>
<proteinExistence type="predicted"/>
<comment type="caution">
    <text evidence="4">The sequence shown here is derived from an EMBL/GenBank/DDBJ whole genome shotgun (WGS) entry which is preliminary data.</text>
</comment>
<dbReference type="Proteomes" id="UP000813462">
    <property type="component" value="Unassembled WGS sequence"/>
</dbReference>
<evidence type="ECO:0008006" key="6">
    <source>
        <dbReference type="Google" id="ProtNLM"/>
    </source>
</evidence>
<dbReference type="GO" id="GO:0009506">
    <property type="term" value="C:plasmodesma"/>
    <property type="evidence" value="ECO:0007669"/>
    <property type="project" value="TreeGrafter"/>
</dbReference>
<dbReference type="InterPro" id="IPR044839">
    <property type="entry name" value="NDR1-like"/>
</dbReference>
<sequence length="210" mass="23650">MEESGGCCRCCFSFIFTLGLTALFLWLSLRTSNPTCSIQTFYAPALNQSLKARDNTTIYFLLKLDNGNKDKGIYYDNINLTVSYKTNVTPPIYINNLTIHSFYQGHNKKAKKNQSFVPDARFNWTAANQSVARNESVIFRVDLATAVRFKIIAWKTKRHRLVVGADVEINYEGAKKKKKGIKLSGGPKLLGFYSVQANKKLFVLSGNELA</sequence>
<dbReference type="PANTHER" id="PTHR31415:SF52">
    <property type="entry name" value="LATE EMBRYOGENESIS ABUNDANT (LEA) HYDROXYPROLINE-RICH GLYCOPROTEIN FAMILY-RELATED"/>
    <property type="match status" value="1"/>
</dbReference>
<evidence type="ECO:0000256" key="2">
    <source>
        <dbReference type="ARBA" id="ARBA00023136"/>
    </source>
</evidence>
<keyword evidence="3" id="KW-1133">Transmembrane helix</keyword>
<evidence type="ECO:0000256" key="3">
    <source>
        <dbReference type="SAM" id="Phobius"/>
    </source>
</evidence>
<dbReference type="EMBL" id="JAEACU010000001">
    <property type="protein sequence ID" value="KAH7546643.1"/>
    <property type="molecule type" value="Genomic_DNA"/>
</dbReference>
<feature type="transmembrane region" description="Helical" evidence="3">
    <location>
        <begin position="7"/>
        <end position="29"/>
    </location>
</feature>
<accession>A0A978W3V9</accession>
<gene>
    <name evidence="4" type="ORF">FEM48_Zijuj01G0223200</name>
</gene>
<keyword evidence="3" id="KW-0812">Transmembrane</keyword>
<organism evidence="4 5">
    <name type="scientific">Ziziphus jujuba var. spinosa</name>
    <dbReference type="NCBI Taxonomy" id="714518"/>
    <lineage>
        <taxon>Eukaryota</taxon>
        <taxon>Viridiplantae</taxon>
        <taxon>Streptophyta</taxon>
        <taxon>Embryophyta</taxon>
        <taxon>Tracheophyta</taxon>
        <taxon>Spermatophyta</taxon>
        <taxon>Magnoliopsida</taxon>
        <taxon>eudicotyledons</taxon>
        <taxon>Gunneridae</taxon>
        <taxon>Pentapetalae</taxon>
        <taxon>rosids</taxon>
        <taxon>fabids</taxon>
        <taxon>Rosales</taxon>
        <taxon>Rhamnaceae</taxon>
        <taxon>Paliureae</taxon>
        <taxon>Ziziphus</taxon>
    </lineage>
</organism>
<evidence type="ECO:0000313" key="4">
    <source>
        <dbReference type="EMBL" id="KAH7546643.1"/>
    </source>
</evidence>
<evidence type="ECO:0000256" key="1">
    <source>
        <dbReference type="ARBA" id="ARBA00004370"/>
    </source>
</evidence>
<name>A0A978W3V9_ZIZJJ</name>
<reference evidence="4" key="1">
    <citation type="journal article" date="2021" name="Front. Plant Sci.">
        <title>Chromosome-Scale Genome Assembly for Chinese Sour Jujube and Insights Into Its Genome Evolution and Domestication Signature.</title>
        <authorList>
            <person name="Shen L.-Y."/>
            <person name="Luo H."/>
            <person name="Wang X.-L."/>
            <person name="Wang X.-M."/>
            <person name="Qiu X.-J."/>
            <person name="Liu H."/>
            <person name="Zhou S.-S."/>
            <person name="Jia K.-H."/>
            <person name="Nie S."/>
            <person name="Bao Y.-T."/>
            <person name="Zhang R.-G."/>
            <person name="Yun Q.-Z."/>
            <person name="Chai Y.-H."/>
            <person name="Lu J.-Y."/>
            <person name="Li Y."/>
            <person name="Zhao S.-W."/>
            <person name="Mao J.-F."/>
            <person name="Jia S.-G."/>
            <person name="Mao Y.-M."/>
        </authorList>
    </citation>
    <scope>NUCLEOTIDE SEQUENCE</scope>
    <source>
        <strain evidence="4">AT0</strain>
        <tissue evidence="4">Leaf</tissue>
    </source>
</reference>
<dbReference type="AlphaFoldDB" id="A0A978W3V9"/>
<evidence type="ECO:0000313" key="5">
    <source>
        <dbReference type="Proteomes" id="UP000813462"/>
    </source>
</evidence>
<dbReference type="GO" id="GO:0005886">
    <property type="term" value="C:plasma membrane"/>
    <property type="evidence" value="ECO:0007669"/>
    <property type="project" value="TreeGrafter"/>
</dbReference>
<dbReference type="PANTHER" id="PTHR31415">
    <property type="entry name" value="OS05G0367900 PROTEIN"/>
    <property type="match status" value="1"/>
</dbReference>
<dbReference type="GO" id="GO:0098542">
    <property type="term" value="P:defense response to other organism"/>
    <property type="evidence" value="ECO:0007669"/>
    <property type="project" value="InterPro"/>
</dbReference>